<evidence type="ECO:0000256" key="1">
    <source>
        <dbReference type="ARBA" id="ARBA00009477"/>
    </source>
</evidence>
<evidence type="ECO:0000313" key="7">
    <source>
        <dbReference type="Proteomes" id="UP001432180"/>
    </source>
</evidence>
<dbReference type="Gene3D" id="2.40.30.170">
    <property type="match status" value="1"/>
</dbReference>
<comment type="similarity">
    <text evidence="1">Belongs to the membrane fusion protein (MFP) (TC 8.A.1) family.</text>
</comment>
<keyword evidence="3" id="KW-1133">Transmembrane helix</keyword>
<evidence type="ECO:0000256" key="2">
    <source>
        <dbReference type="SAM" id="Coils"/>
    </source>
</evidence>
<dbReference type="PANTHER" id="PTHR30469:SF29">
    <property type="entry name" value="BLR2860 PROTEIN"/>
    <property type="match status" value="1"/>
</dbReference>
<protein>
    <submittedName>
        <fullName evidence="6">Multidrug resistance protein MexA</fullName>
    </submittedName>
</protein>
<dbReference type="Gene3D" id="2.40.420.20">
    <property type="match status" value="1"/>
</dbReference>
<gene>
    <name evidence="6" type="primary">mexA</name>
    <name evidence="6" type="ORF">Thiowin_02900</name>
</gene>
<evidence type="ECO:0000259" key="4">
    <source>
        <dbReference type="Pfam" id="PF25917"/>
    </source>
</evidence>
<dbReference type="InterPro" id="IPR058625">
    <property type="entry name" value="MdtA-like_BSH"/>
</dbReference>
<evidence type="ECO:0000313" key="6">
    <source>
        <dbReference type="EMBL" id="WPL17858.1"/>
    </source>
</evidence>
<name>A0ABZ0SA03_9GAMM</name>
<reference evidence="6 7" key="1">
    <citation type="journal article" date="2023" name="Microorganisms">
        <title>Thiorhodovibrio frisius and Trv. litoralis spp. nov., Two Novel Members from a Clade of Fastidious Purple Sulfur Bacteria That Exhibit Unique Red-Shifted Light-Harvesting Capabilities.</title>
        <authorList>
            <person name="Methner A."/>
            <person name="Kuzyk S.B."/>
            <person name="Petersen J."/>
            <person name="Bauer S."/>
            <person name="Brinkmann H."/>
            <person name="Sichau K."/>
            <person name="Wanner G."/>
            <person name="Wolf J."/>
            <person name="Neumann-Schaal M."/>
            <person name="Henke P."/>
            <person name="Tank M."/>
            <person name="Sproer C."/>
            <person name="Bunk B."/>
            <person name="Overmann J."/>
        </authorList>
    </citation>
    <scope>NUCLEOTIDE SEQUENCE [LARGE SCALE GENOMIC DNA]</scope>
    <source>
        <strain evidence="6 7">DSM 6702</strain>
    </source>
</reference>
<dbReference type="Proteomes" id="UP001432180">
    <property type="component" value="Chromosome"/>
</dbReference>
<feature type="transmembrane region" description="Helical" evidence="3">
    <location>
        <begin position="12"/>
        <end position="32"/>
    </location>
</feature>
<feature type="domain" description="CusB-like beta-barrel" evidence="5">
    <location>
        <begin position="218"/>
        <end position="288"/>
    </location>
</feature>
<dbReference type="NCBIfam" id="TIGR01730">
    <property type="entry name" value="RND_mfp"/>
    <property type="match status" value="1"/>
</dbReference>
<dbReference type="Pfam" id="PF25954">
    <property type="entry name" value="Beta-barrel_RND_2"/>
    <property type="match status" value="1"/>
</dbReference>
<keyword evidence="3" id="KW-0812">Transmembrane</keyword>
<proteinExistence type="inferred from homology"/>
<dbReference type="Gene3D" id="2.40.50.100">
    <property type="match status" value="1"/>
</dbReference>
<keyword evidence="3" id="KW-0472">Membrane</keyword>
<sequence>MNAGTPRQAKGPVSLSLALALALALIVTLWMLSGTLNQSTPEQQTPENDSTQTPAPLRVLVIDSQARPIAQEIALQGQLEPWRRVRLRAQVEGQVTALPVQKGAWVEADTLLVELAEDDRPAQLARAQADVAARELEVSASETLGQRGMQAQTQTKSAQAELARARAEAKRLQLEIERLAIRAPFAGVVERRDLELGSLLQHGDDILELVDNSRLKATAQVPQQRAGALAIGQAVAVELLDGTQAQGRLIYISRVADEKTRAFRIEAEVPNPERRLASGLSIEMRVRTGEMDGHFLSPAVLTLNDQGEIGVRTLDARDRVHFVPVDLLRTESDGLWVSGLPATARIITRGQGFVSEGEQVEPVLQEKGS</sequence>
<evidence type="ECO:0000256" key="3">
    <source>
        <dbReference type="SAM" id="Phobius"/>
    </source>
</evidence>
<keyword evidence="7" id="KW-1185">Reference proteome</keyword>
<dbReference type="InterPro" id="IPR058792">
    <property type="entry name" value="Beta-barrel_RND_2"/>
</dbReference>
<accession>A0ABZ0SA03</accession>
<dbReference type="EMBL" id="CP121472">
    <property type="protein sequence ID" value="WPL17858.1"/>
    <property type="molecule type" value="Genomic_DNA"/>
</dbReference>
<dbReference type="PANTHER" id="PTHR30469">
    <property type="entry name" value="MULTIDRUG RESISTANCE PROTEIN MDTA"/>
    <property type="match status" value="1"/>
</dbReference>
<feature type="coiled-coil region" evidence="2">
    <location>
        <begin position="155"/>
        <end position="182"/>
    </location>
</feature>
<organism evidence="6 7">
    <name type="scientific">Thiorhodovibrio winogradskyi</name>
    <dbReference type="NCBI Taxonomy" id="77007"/>
    <lineage>
        <taxon>Bacteria</taxon>
        <taxon>Pseudomonadati</taxon>
        <taxon>Pseudomonadota</taxon>
        <taxon>Gammaproteobacteria</taxon>
        <taxon>Chromatiales</taxon>
        <taxon>Chromatiaceae</taxon>
        <taxon>Thiorhodovibrio</taxon>
    </lineage>
</organism>
<dbReference type="Pfam" id="PF25917">
    <property type="entry name" value="BSH_RND"/>
    <property type="match status" value="1"/>
</dbReference>
<evidence type="ECO:0000259" key="5">
    <source>
        <dbReference type="Pfam" id="PF25954"/>
    </source>
</evidence>
<dbReference type="InterPro" id="IPR006143">
    <property type="entry name" value="RND_pump_MFP"/>
</dbReference>
<dbReference type="SUPFAM" id="SSF111369">
    <property type="entry name" value="HlyD-like secretion proteins"/>
    <property type="match status" value="1"/>
</dbReference>
<dbReference type="RefSeq" id="WP_328983660.1">
    <property type="nucleotide sequence ID" value="NZ_CP121472.1"/>
</dbReference>
<keyword evidence="2" id="KW-0175">Coiled coil</keyword>
<dbReference type="Gene3D" id="1.10.287.470">
    <property type="entry name" value="Helix hairpin bin"/>
    <property type="match status" value="1"/>
</dbReference>
<feature type="domain" description="Multidrug resistance protein MdtA-like barrel-sandwich hybrid" evidence="4">
    <location>
        <begin position="83"/>
        <end position="205"/>
    </location>
</feature>